<gene>
    <name evidence="2" type="ORF">KC717_06745</name>
</gene>
<dbReference type="AlphaFoldDB" id="A0A955L905"/>
<feature type="domain" description="Putative regulatory protein FmdB zinc ribbon" evidence="1">
    <location>
        <begin position="1"/>
        <end position="39"/>
    </location>
</feature>
<sequence length="51" mass="6055">MTFSFKCKKCGHTFEETTKYEDRTKQCPLCKGELKQQYSKSTAIWKTSLER</sequence>
<reference evidence="2" key="1">
    <citation type="submission" date="2020-04" db="EMBL/GenBank/DDBJ databases">
        <authorList>
            <person name="Zhang T."/>
        </authorList>
    </citation>
    <scope>NUCLEOTIDE SEQUENCE</scope>
    <source>
        <strain evidence="2">HKST-UBA11</strain>
    </source>
</reference>
<reference evidence="2" key="2">
    <citation type="journal article" date="2021" name="Microbiome">
        <title>Successional dynamics and alternative stable states in a saline activated sludge microbial community over 9 years.</title>
        <authorList>
            <person name="Wang Y."/>
            <person name="Ye J."/>
            <person name="Ju F."/>
            <person name="Liu L."/>
            <person name="Boyd J.A."/>
            <person name="Deng Y."/>
            <person name="Parks D.H."/>
            <person name="Jiang X."/>
            <person name="Yin X."/>
            <person name="Woodcroft B.J."/>
            <person name="Tyson G.W."/>
            <person name="Hugenholtz P."/>
            <person name="Polz M.F."/>
            <person name="Zhang T."/>
        </authorList>
    </citation>
    <scope>NUCLEOTIDE SEQUENCE</scope>
    <source>
        <strain evidence="2">HKST-UBA11</strain>
    </source>
</reference>
<dbReference type="EMBL" id="JAGQLH010000124">
    <property type="protein sequence ID" value="MCA9386315.1"/>
    <property type="molecule type" value="Genomic_DNA"/>
</dbReference>
<protein>
    <recommendedName>
        <fullName evidence="1">Putative regulatory protein FmdB zinc ribbon domain-containing protein</fullName>
    </recommendedName>
</protein>
<comment type="caution">
    <text evidence="2">The sequence shown here is derived from an EMBL/GenBank/DDBJ whole genome shotgun (WGS) entry which is preliminary data.</text>
</comment>
<evidence type="ECO:0000313" key="3">
    <source>
        <dbReference type="Proteomes" id="UP000754563"/>
    </source>
</evidence>
<organism evidence="2 3">
    <name type="scientific">Candidatus Dojkabacteria bacterium</name>
    <dbReference type="NCBI Taxonomy" id="2099670"/>
    <lineage>
        <taxon>Bacteria</taxon>
        <taxon>Candidatus Dojkabacteria</taxon>
    </lineage>
</organism>
<dbReference type="Proteomes" id="UP000754563">
    <property type="component" value="Unassembled WGS sequence"/>
</dbReference>
<accession>A0A955L905</accession>
<evidence type="ECO:0000313" key="2">
    <source>
        <dbReference type="EMBL" id="MCA9386315.1"/>
    </source>
</evidence>
<evidence type="ECO:0000259" key="1">
    <source>
        <dbReference type="SMART" id="SM00834"/>
    </source>
</evidence>
<proteinExistence type="predicted"/>
<name>A0A955L905_9BACT</name>
<dbReference type="NCBIfam" id="TIGR02605">
    <property type="entry name" value="CxxC_CxxC_SSSS"/>
    <property type="match status" value="1"/>
</dbReference>
<dbReference type="InterPro" id="IPR013429">
    <property type="entry name" value="Regulatory_FmdB_Zinc_ribbon"/>
</dbReference>
<dbReference type="SMART" id="SM00834">
    <property type="entry name" value="CxxC_CXXC_SSSS"/>
    <property type="match status" value="1"/>
</dbReference>